<evidence type="ECO:0000313" key="1">
    <source>
        <dbReference type="EMBL" id="KAF2792880.1"/>
    </source>
</evidence>
<dbReference type="EMBL" id="MU001951">
    <property type="protein sequence ID" value="KAF2792880.1"/>
    <property type="molecule type" value="Genomic_DNA"/>
</dbReference>
<dbReference type="Pfam" id="PF12138">
    <property type="entry name" value="Spherulin4"/>
    <property type="match status" value="1"/>
</dbReference>
<accession>A0A6A6X8P1</accession>
<keyword evidence="2" id="KW-1185">Reference proteome</keyword>
<dbReference type="Proteomes" id="UP000799757">
    <property type="component" value="Unassembled WGS sequence"/>
</dbReference>
<evidence type="ECO:0000313" key="2">
    <source>
        <dbReference type="Proteomes" id="UP000799757"/>
    </source>
</evidence>
<dbReference type="InterPro" id="IPR021986">
    <property type="entry name" value="Spherulin4"/>
</dbReference>
<gene>
    <name evidence="1" type="ORF">K505DRAFT_245681</name>
</gene>
<dbReference type="PANTHER" id="PTHR35040:SF7">
    <property type="entry name" value="FIBRONECTIN TYPE-III DOMAIN-CONTAINING PROTEIN-RELATED"/>
    <property type="match status" value="1"/>
</dbReference>
<dbReference type="PANTHER" id="PTHR35040">
    <property type="match status" value="1"/>
</dbReference>
<organism evidence="1 2">
    <name type="scientific">Melanomma pulvis-pyrius CBS 109.77</name>
    <dbReference type="NCBI Taxonomy" id="1314802"/>
    <lineage>
        <taxon>Eukaryota</taxon>
        <taxon>Fungi</taxon>
        <taxon>Dikarya</taxon>
        <taxon>Ascomycota</taxon>
        <taxon>Pezizomycotina</taxon>
        <taxon>Dothideomycetes</taxon>
        <taxon>Pleosporomycetidae</taxon>
        <taxon>Pleosporales</taxon>
        <taxon>Melanommataceae</taxon>
        <taxon>Melanomma</taxon>
    </lineage>
</organism>
<reference evidence="1" key="1">
    <citation type="journal article" date="2020" name="Stud. Mycol.">
        <title>101 Dothideomycetes genomes: a test case for predicting lifestyles and emergence of pathogens.</title>
        <authorList>
            <person name="Haridas S."/>
            <person name="Albert R."/>
            <person name="Binder M."/>
            <person name="Bloem J."/>
            <person name="Labutti K."/>
            <person name="Salamov A."/>
            <person name="Andreopoulos B."/>
            <person name="Baker S."/>
            <person name="Barry K."/>
            <person name="Bills G."/>
            <person name="Bluhm B."/>
            <person name="Cannon C."/>
            <person name="Castanera R."/>
            <person name="Culley D."/>
            <person name="Daum C."/>
            <person name="Ezra D."/>
            <person name="Gonzalez J."/>
            <person name="Henrissat B."/>
            <person name="Kuo A."/>
            <person name="Liang C."/>
            <person name="Lipzen A."/>
            <person name="Lutzoni F."/>
            <person name="Magnuson J."/>
            <person name="Mondo S."/>
            <person name="Nolan M."/>
            <person name="Ohm R."/>
            <person name="Pangilinan J."/>
            <person name="Park H.-J."/>
            <person name="Ramirez L."/>
            <person name="Alfaro M."/>
            <person name="Sun H."/>
            <person name="Tritt A."/>
            <person name="Yoshinaga Y."/>
            <person name="Zwiers L.-H."/>
            <person name="Turgeon B."/>
            <person name="Goodwin S."/>
            <person name="Spatafora J."/>
            <person name="Crous P."/>
            <person name="Grigoriev I."/>
        </authorList>
    </citation>
    <scope>NUCLEOTIDE SEQUENCE</scope>
    <source>
        <strain evidence="1">CBS 109.77</strain>
    </source>
</reference>
<proteinExistence type="predicted"/>
<dbReference type="OrthoDB" id="5342184at2759"/>
<name>A0A6A6X8P1_9PLEO</name>
<dbReference type="AlphaFoldDB" id="A0A6A6X8P1"/>
<sequence length="257" mass="28877">MSILLPLYVYPTSGAWDPLYAAAKAHPDVDFTAVINPCSGPCIGSLPDQVYLDEIPKLKTFDNIRTLGYVATNYAGKELSRVLSEIDAYANWPKVTNNTKLRVDGIFFDETPSEYAADKYQYLKVASQAVKNGSRFKDRFVVHNPGLVAPSILNSTTALQKSYINLTDITVVFEEKFEKWLDAPTFDALHTSKVKRSKLAVILHSMPNLSKKVLDYVVEQVEDTADWLFLTDVKVKDEYYHSFSPMFAEVVRSVDAS</sequence>
<evidence type="ECO:0008006" key="3">
    <source>
        <dbReference type="Google" id="ProtNLM"/>
    </source>
</evidence>
<protein>
    <recommendedName>
        <fullName evidence="3">Cell surface spherulin 4-like protein</fullName>
    </recommendedName>
</protein>